<dbReference type="Proteomes" id="UP001549112">
    <property type="component" value="Unassembled WGS sequence"/>
</dbReference>
<sequence length="54" mass="6343">MICKDGEYDHPIIKDVCASGYKEIFFLYEQILLEAKLTSEHYKKNQCINDAPIY</sequence>
<accession>A0ABV2FPS1</accession>
<name>A0ABV2FPS1_9HYPH</name>
<keyword evidence="2" id="KW-1185">Reference proteome</keyword>
<proteinExistence type="predicted"/>
<evidence type="ECO:0000313" key="1">
    <source>
        <dbReference type="EMBL" id="MET3560554.1"/>
    </source>
</evidence>
<protein>
    <submittedName>
        <fullName evidence="1">Uncharacterized protein</fullName>
    </submittedName>
</protein>
<gene>
    <name evidence="1" type="ORF">ABID39_001256</name>
</gene>
<organism evidence="1 2">
    <name type="scientific">Bartonella japonica</name>
    <dbReference type="NCBI Taxonomy" id="357761"/>
    <lineage>
        <taxon>Bacteria</taxon>
        <taxon>Pseudomonadati</taxon>
        <taxon>Pseudomonadota</taxon>
        <taxon>Alphaproteobacteria</taxon>
        <taxon>Hyphomicrobiales</taxon>
        <taxon>Bartonellaceae</taxon>
        <taxon>Bartonella</taxon>
    </lineage>
</organism>
<dbReference type="EMBL" id="JBEPLT010000013">
    <property type="protein sequence ID" value="MET3560554.1"/>
    <property type="molecule type" value="Genomic_DNA"/>
</dbReference>
<comment type="caution">
    <text evidence="1">The sequence shown here is derived from an EMBL/GenBank/DDBJ whole genome shotgun (WGS) entry which is preliminary data.</text>
</comment>
<reference evidence="1 2" key="1">
    <citation type="submission" date="2024-06" db="EMBL/GenBank/DDBJ databases">
        <title>Genomic Encyclopedia of Type Strains, Phase IV (KMG-IV): sequencing the most valuable type-strain genomes for metagenomic binning, comparative biology and taxonomic classification.</title>
        <authorList>
            <person name="Goeker M."/>
        </authorList>
    </citation>
    <scope>NUCLEOTIDE SEQUENCE [LARGE SCALE GENOMIC DNA]</scope>
    <source>
        <strain evidence="1 2">DSM 23650</strain>
    </source>
</reference>
<evidence type="ECO:0000313" key="2">
    <source>
        <dbReference type="Proteomes" id="UP001549112"/>
    </source>
</evidence>